<dbReference type="GO" id="GO:0008270">
    <property type="term" value="F:zinc ion binding"/>
    <property type="evidence" value="ECO:0007669"/>
    <property type="project" value="UniProtKB-KW"/>
</dbReference>
<gene>
    <name evidence="12" type="ORF">MNOR_LOCUS826</name>
</gene>
<dbReference type="EMBL" id="CAXKWB010000195">
    <property type="protein sequence ID" value="CAL4059783.1"/>
    <property type="molecule type" value="Genomic_DNA"/>
</dbReference>
<evidence type="ECO:0000256" key="9">
    <source>
        <dbReference type="SAM" id="MobiDB-lite"/>
    </source>
</evidence>
<dbReference type="AlphaFoldDB" id="A0AAV2PK88"/>
<evidence type="ECO:0000256" key="1">
    <source>
        <dbReference type="ARBA" id="ARBA00004370"/>
    </source>
</evidence>
<evidence type="ECO:0000256" key="3">
    <source>
        <dbReference type="ARBA" id="ARBA00022723"/>
    </source>
</evidence>
<dbReference type="GO" id="GO:0016020">
    <property type="term" value="C:membrane"/>
    <property type="evidence" value="ECO:0007669"/>
    <property type="project" value="UniProtKB-SubCell"/>
</dbReference>
<evidence type="ECO:0000259" key="11">
    <source>
        <dbReference type="PROSITE" id="PS50089"/>
    </source>
</evidence>
<dbReference type="PANTHER" id="PTHR46539">
    <property type="entry name" value="E3 UBIQUITIN-PROTEIN LIGASE ATL42"/>
    <property type="match status" value="1"/>
</dbReference>
<feature type="compositionally biased region" description="Low complexity" evidence="9">
    <location>
        <begin position="240"/>
        <end position="251"/>
    </location>
</feature>
<keyword evidence="2 10" id="KW-0812">Transmembrane</keyword>
<keyword evidence="5" id="KW-0862">Zinc</keyword>
<dbReference type="InterPro" id="IPR013083">
    <property type="entry name" value="Znf_RING/FYVE/PHD"/>
</dbReference>
<feature type="region of interest" description="Disordered" evidence="9">
    <location>
        <begin position="229"/>
        <end position="261"/>
    </location>
</feature>
<feature type="compositionally biased region" description="Low complexity" evidence="9">
    <location>
        <begin position="458"/>
        <end position="468"/>
    </location>
</feature>
<feature type="compositionally biased region" description="Basic residues" evidence="9">
    <location>
        <begin position="469"/>
        <end position="491"/>
    </location>
</feature>
<feature type="compositionally biased region" description="Polar residues" evidence="9">
    <location>
        <begin position="252"/>
        <end position="261"/>
    </location>
</feature>
<name>A0AAV2PK88_MEGNR</name>
<dbReference type="PROSITE" id="PS50089">
    <property type="entry name" value="ZF_RING_2"/>
    <property type="match status" value="1"/>
</dbReference>
<evidence type="ECO:0000256" key="7">
    <source>
        <dbReference type="ARBA" id="ARBA00023136"/>
    </source>
</evidence>
<accession>A0AAV2PK88</accession>
<evidence type="ECO:0000313" key="13">
    <source>
        <dbReference type="Proteomes" id="UP001497623"/>
    </source>
</evidence>
<evidence type="ECO:0000256" key="10">
    <source>
        <dbReference type="SAM" id="Phobius"/>
    </source>
</evidence>
<feature type="domain" description="RING-type" evidence="11">
    <location>
        <begin position="159"/>
        <end position="200"/>
    </location>
</feature>
<feature type="compositionally biased region" description="Low complexity" evidence="9">
    <location>
        <begin position="494"/>
        <end position="504"/>
    </location>
</feature>
<sequence>VQRRGKIWCFPRCRCEGWDRRFGRQRCRRNKFLPVPWHPEGDGGAVVVFLGHLQGEQLARLVENGTKVAVTITRGQDVKFRFNNINRTSVLFVSVSFIILMVISLAWLIFYYIQRFRYIHAKDKLARHLCNAAKKALSKIPVKHLKPGDKEVVSENECCAVCIESYQVSDNLRVLPCKHQFHKVCVDPWLLEHRTCPMCKMDILKYYGFVLSGSEESIVQIDVSEEAPAREVEATPAIPTSSSNNDNNTSNIHDASTTSNDNVEVVVFPQEELRGAEATVCEGWTDSPVPDTPISPVHQSIVTPPSTTTSASVLSSMIGSARALASQAARVSQSSHVSSTVAPLKLDKCSTPLPPIKDVCCEKDTSGAVATEPSQDLEVASVCSQDFSDKSSLQSDVEAAIDEVLRSTEDLGNINTLQSNILIVTNEAGSPVNSESTDLATRCSPLLKCAGDSERGSRSPARRSASISHSRRSASHSRRRSASRSRSRKRSTSQERSSSRGRSAGMLGSPSHRQTTSRAESRPSSHVVSVSHF</sequence>
<feature type="region of interest" description="Disordered" evidence="9">
    <location>
        <begin position="449"/>
        <end position="533"/>
    </location>
</feature>
<feature type="non-terminal residue" evidence="12">
    <location>
        <position position="1"/>
    </location>
</feature>
<evidence type="ECO:0000256" key="6">
    <source>
        <dbReference type="ARBA" id="ARBA00022989"/>
    </source>
</evidence>
<feature type="transmembrane region" description="Helical" evidence="10">
    <location>
        <begin position="89"/>
        <end position="113"/>
    </location>
</feature>
<dbReference type="SMART" id="SM00184">
    <property type="entry name" value="RING"/>
    <property type="match status" value="1"/>
</dbReference>
<dbReference type="Proteomes" id="UP001497623">
    <property type="component" value="Unassembled WGS sequence"/>
</dbReference>
<protein>
    <recommendedName>
        <fullName evidence="11">RING-type domain-containing protein</fullName>
    </recommendedName>
</protein>
<dbReference type="PANTHER" id="PTHR46539:SF23">
    <property type="entry name" value="RING-TYPE DOMAIN-CONTAINING PROTEIN"/>
    <property type="match status" value="1"/>
</dbReference>
<evidence type="ECO:0000256" key="2">
    <source>
        <dbReference type="ARBA" id="ARBA00022692"/>
    </source>
</evidence>
<dbReference type="FunFam" id="3.30.40.10:FF:000009">
    <property type="entry name" value="E3 ubiquitin-protein ligase RNF130"/>
    <property type="match status" value="1"/>
</dbReference>
<evidence type="ECO:0000256" key="4">
    <source>
        <dbReference type="ARBA" id="ARBA00022771"/>
    </source>
</evidence>
<keyword evidence="4 8" id="KW-0863">Zinc-finger</keyword>
<comment type="subcellular location">
    <subcellularLocation>
        <location evidence="1">Membrane</location>
    </subcellularLocation>
</comment>
<dbReference type="CDD" id="cd16668">
    <property type="entry name" value="RING-H2_RNF130-like"/>
    <property type="match status" value="1"/>
</dbReference>
<keyword evidence="13" id="KW-1185">Reference proteome</keyword>
<evidence type="ECO:0000313" key="12">
    <source>
        <dbReference type="EMBL" id="CAL4059783.1"/>
    </source>
</evidence>
<keyword evidence="6 10" id="KW-1133">Transmembrane helix</keyword>
<feature type="compositionally biased region" description="Low complexity" evidence="9">
    <location>
        <begin position="524"/>
        <end position="533"/>
    </location>
</feature>
<evidence type="ECO:0000256" key="8">
    <source>
        <dbReference type="PROSITE-ProRule" id="PRU00175"/>
    </source>
</evidence>
<evidence type="ECO:0000256" key="5">
    <source>
        <dbReference type="ARBA" id="ARBA00022833"/>
    </source>
</evidence>
<comment type="caution">
    <text evidence="12">The sequence shown here is derived from an EMBL/GenBank/DDBJ whole genome shotgun (WGS) entry which is preliminary data.</text>
</comment>
<dbReference type="Gene3D" id="3.30.40.10">
    <property type="entry name" value="Zinc/RING finger domain, C3HC4 (zinc finger)"/>
    <property type="match status" value="1"/>
</dbReference>
<organism evidence="12 13">
    <name type="scientific">Meganyctiphanes norvegica</name>
    <name type="common">Northern krill</name>
    <name type="synonym">Thysanopoda norvegica</name>
    <dbReference type="NCBI Taxonomy" id="48144"/>
    <lineage>
        <taxon>Eukaryota</taxon>
        <taxon>Metazoa</taxon>
        <taxon>Ecdysozoa</taxon>
        <taxon>Arthropoda</taxon>
        <taxon>Crustacea</taxon>
        <taxon>Multicrustacea</taxon>
        <taxon>Malacostraca</taxon>
        <taxon>Eumalacostraca</taxon>
        <taxon>Eucarida</taxon>
        <taxon>Euphausiacea</taxon>
        <taxon>Euphausiidae</taxon>
        <taxon>Meganyctiphanes</taxon>
    </lineage>
</organism>
<keyword evidence="3" id="KW-0479">Metal-binding</keyword>
<dbReference type="SUPFAM" id="SSF57850">
    <property type="entry name" value="RING/U-box"/>
    <property type="match status" value="1"/>
</dbReference>
<dbReference type="InterPro" id="IPR001841">
    <property type="entry name" value="Znf_RING"/>
</dbReference>
<dbReference type="Pfam" id="PF13639">
    <property type="entry name" value="zf-RING_2"/>
    <property type="match status" value="1"/>
</dbReference>
<proteinExistence type="predicted"/>
<keyword evidence="7 10" id="KW-0472">Membrane</keyword>
<reference evidence="12 13" key="1">
    <citation type="submission" date="2024-05" db="EMBL/GenBank/DDBJ databases">
        <authorList>
            <person name="Wallberg A."/>
        </authorList>
    </citation>
    <scope>NUCLEOTIDE SEQUENCE [LARGE SCALE GENOMIC DNA]</scope>
</reference>